<dbReference type="OrthoDB" id="10391109at2759"/>
<reference evidence="2" key="1">
    <citation type="submission" date="2017-01" db="EMBL/GenBank/DDBJ databases">
        <authorList>
            <person name="Wang Y."/>
            <person name="White M."/>
            <person name="Kvist S."/>
            <person name="Moncalvo J.-M."/>
        </authorList>
    </citation>
    <scope>NUCLEOTIDE SEQUENCE [LARGE SCALE GENOMIC DNA]</scope>
    <source>
        <strain evidence="2">ID-206-W2</strain>
    </source>
</reference>
<accession>A0A1R1Y1M4</accession>
<comment type="caution">
    <text evidence="1">The sequence shown here is derived from an EMBL/GenBank/DDBJ whole genome shotgun (WGS) entry which is preliminary data.</text>
</comment>
<feature type="non-terminal residue" evidence="1">
    <location>
        <position position="1"/>
    </location>
</feature>
<dbReference type="EMBL" id="LSSM01002688">
    <property type="protein sequence ID" value="OMJ20704.1"/>
    <property type="molecule type" value="Genomic_DNA"/>
</dbReference>
<dbReference type="AlphaFoldDB" id="A0A1R1Y1M4"/>
<sequence>YTANAKTSNGVYVQYDPSNVISIPCGSGAFTVTFNAENTNDLYFILSNTRNVQSPVSIVGEIYLTSNTPWYLGSEISPSPASAGVMAANLQDATVTLEILANGNINLLKNNVKQVSIDGNEFNLSQFRSNSDYSLYIGTLSGTSTIKNIVSICHGDICDADFSINETTIVNSSIISIIIPDMTIDSSSSPKNYGNNFVNIPCNIGSEFTLSFDVVTTSDIFVAFADQYGVSPGNLILESVIGLITGRSVFRAGRYSVIRSREYIKRQATSIDAVISYKHSNGIINAYKNGRLVLSSPTFGVQIEKIYFAPLTNVATILSGSITCN</sequence>
<gene>
    <name evidence="1" type="ORF">AYI69_g6102</name>
</gene>
<evidence type="ECO:0000313" key="1">
    <source>
        <dbReference type="EMBL" id="OMJ20704.1"/>
    </source>
</evidence>
<organism evidence="1 2">
    <name type="scientific">Smittium culicis</name>
    <dbReference type="NCBI Taxonomy" id="133412"/>
    <lineage>
        <taxon>Eukaryota</taxon>
        <taxon>Fungi</taxon>
        <taxon>Fungi incertae sedis</taxon>
        <taxon>Zoopagomycota</taxon>
        <taxon>Kickxellomycotina</taxon>
        <taxon>Harpellomycetes</taxon>
        <taxon>Harpellales</taxon>
        <taxon>Legeriomycetaceae</taxon>
        <taxon>Smittium</taxon>
    </lineage>
</organism>
<proteinExistence type="predicted"/>
<name>A0A1R1Y1M4_9FUNG</name>
<dbReference type="Proteomes" id="UP000187429">
    <property type="component" value="Unassembled WGS sequence"/>
</dbReference>
<evidence type="ECO:0000313" key="2">
    <source>
        <dbReference type="Proteomes" id="UP000187429"/>
    </source>
</evidence>
<keyword evidence="2" id="KW-1185">Reference proteome</keyword>
<protein>
    <submittedName>
        <fullName evidence="1">Uncharacterized protein</fullName>
    </submittedName>
</protein>